<sequence length="317" mass="35631">MRGHISEWIKQLPDDLNATVVQWDDGSQSGVLSLQLDGMEHKFKCQFKHIHRKESLVSFQQSVGLDTVLLCGALSDFLVAQSKALSLNFIDLKGKARIVRKGCYILIQSPPEVPIQLSVSASMTPGVVRCVFALYAESSLLQSSYQHIAEKSGVSLGMVAKTMTYLKTNQYLSNTKSNRRLLNLDQLLYEWLLGYKRCIVEKSQRIRLPTPKRWEDIPVTPDATWGGEVSACQLTEYLIPQELLLFSETAPKNYPIAPDNVMTFLWSKPFWGKTLVLSELAKALLATGDLIASQDGRNREVAELLNEKYLNIKTLPL</sequence>
<dbReference type="InterPro" id="IPR019238">
    <property type="entry name" value="AbiEi_2"/>
</dbReference>
<accession>A0A1G8H2W3</accession>
<dbReference type="Pfam" id="PF09952">
    <property type="entry name" value="AbiEi_2"/>
    <property type="match status" value="1"/>
</dbReference>
<reference evidence="1 2" key="1">
    <citation type="submission" date="2016-10" db="EMBL/GenBank/DDBJ databases">
        <authorList>
            <person name="de Groot N.N."/>
        </authorList>
    </citation>
    <scope>NUCLEOTIDE SEQUENCE [LARGE SCALE GENOMIC DNA]</scope>
    <source>
        <strain evidence="1 2">CGMCC 1.10228</strain>
    </source>
</reference>
<dbReference type="STRING" id="861298.SAMN04488136_14420"/>
<dbReference type="OrthoDB" id="6630012at2"/>
<name>A0A1G8H2W3_9VIBR</name>
<evidence type="ECO:0000313" key="2">
    <source>
        <dbReference type="Proteomes" id="UP000198854"/>
    </source>
</evidence>
<dbReference type="Proteomes" id="UP000198854">
    <property type="component" value="Unassembled WGS sequence"/>
</dbReference>
<dbReference type="AlphaFoldDB" id="A0A1G8H2W3"/>
<keyword evidence="2" id="KW-1185">Reference proteome</keyword>
<proteinExistence type="predicted"/>
<evidence type="ECO:0000313" key="1">
    <source>
        <dbReference type="EMBL" id="SDI00946.1"/>
    </source>
</evidence>
<dbReference type="EMBL" id="FNDD01000044">
    <property type="protein sequence ID" value="SDI00946.1"/>
    <property type="molecule type" value="Genomic_DNA"/>
</dbReference>
<organism evidence="1 2">
    <name type="scientific">Vibrio xiamenensis</name>
    <dbReference type="NCBI Taxonomy" id="861298"/>
    <lineage>
        <taxon>Bacteria</taxon>
        <taxon>Pseudomonadati</taxon>
        <taxon>Pseudomonadota</taxon>
        <taxon>Gammaproteobacteria</taxon>
        <taxon>Vibrionales</taxon>
        <taxon>Vibrionaceae</taxon>
        <taxon>Vibrio</taxon>
    </lineage>
</organism>
<gene>
    <name evidence="1" type="ORF">SAMN04488136_14420</name>
</gene>
<dbReference type="RefSeq" id="WP_093279305.1">
    <property type="nucleotide sequence ID" value="NZ_FNDD01000044.1"/>
</dbReference>
<protein>
    <submittedName>
        <fullName evidence="1">Uncharacterized protein</fullName>
    </submittedName>
</protein>